<keyword evidence="2" id="KW-1185">Reference proteome</keyword>
<gene>
    <name evidence="1" type="ORF">SKAU_G00227880</name>
</gene>
<name>A0A9Q1ISP5_SYNKA</name>
<dbReference type="EMBL" id="JAINUF010000008">
    <property type="protein sequence ID" value="KAJ8351312.1"/>
    <property type="molecule type" value="Genomic_DNA"/>
</dbReference>
<reference evidence="1" key="1">
    <citation type="journal article" date="2023" name="Science">
        <title>Genome structures resolve the early diversification of teleost fishes.</title>
        <authorList>
            <person name="Parey E."/>
            <person name="Louis A."/>
            <person name="Montfort J."/>
            <person name="Bouchez O."/>
            <person name="Roques C."/>
            <person name="Iampietro C."/>
            <person name="Lluch J."/>
            <person name="Castinel A."/>
            <person name="Donnadieu C."/>
            <person name="Desvignes T."/>
            <person name="Floi Bucao C."/>
            <person name="Jouanno E."/>
            <person name="Wen M."/>
            <person name="Mejri S."/>
            <person name="Dirks R."/>
            <person name="Jansen H."/>
            <person name="Henkel C."/>
            <person name="Chen W.J."/>
            <person name="Zahm M."/>
            <person name="Cabau C."/>
            <person name="Klopp C."/>
            <person name="Thompson A.W."/>
            <person name="Robinson-Rechavi M."/>
            <person name="Braasch I."/>
            <person name="Lecointre G."/>
            <person name="Bobe J."/>
            <person name="Postlethwait J.H."/>
            <person name="Berthelot C."/>
            <person name="Roest Crollius H."/>
            <person name="Guiguen Y."/>
        </authorList>
    </citation>
    <scope>NUCLEOTIDE SEQUENCE</scope>
    <source>
        <strain evidence="1">WJC10195</strain>
    </source>
</reference>
<dbReference type="Proteomes" id="UP001152622">
    <property type="component" value="Chromosome 8"/>
</dbReference>
<evidence type="ECO:0000313" key="2">
    <source>
        <dbReference type="Proteomes" id="UP001152622"/>
    </source>
</evidence>
<dbReference type="OrthoDB" id="8909834at2759"/>
<evidence type="ECO:0008006" key="3">
    <source>
        <dbReference type="Google" id="ProtNLM"/>
    </source>
</evidence>
<comment type="caution">
    <text evidence="1">The sequence shown here is derived from an EMBL/GenBank/DDBJ whole genome shotgun (WGS) entry which is preliminary data.</text>
</comment>
<sequence length="203" mass="23230">MERVELDVPYGRGEAKAIVRAAVIAEWQRRWDSEVRGRHLYAIQASVTRTTAGGMGRRKEVVWTRMRLGHNGLNSSLFRVGRHETGGCPFCGELETVEHILLHCTCYEGEREIMWGRVRCHVPEDANITDAWRNVSIPTEMVNGKLQYSKCRRYSLNEISKLSVLNSSPVDINLTHIPQEDCVDGWTYDRSTFYSTIITEVSQ</sequence>
<organism evidence="1 2">
    <name type="scientific">Synaphobranchus kaupii</name>
    <name type="common">Kaup's arrowtooth eel</name>
    <dbReference type="NCBI Taxonomy" id="118154"/>
    <lineage>
        <taxon>Eukaryota</taxon>
        <taxon>Metazoa</taxon>
        <taxon>Chordata</taxon>
        <taxon>Craniata</taxon>
        <taxon>Vertebrata</taxon>
        <taxon>Euteleostomi</taxon>
        <taxon>Actinopterygii</taxon>
        <taxon>Neopterygii</taxon>
        <taxon>Teleostei</taxon>
        <taxon>Anguilliformes</taxon>
        <taxon>Synaphobranchidae</taxon>
        <taxon>Synaphobranchus</taxon>
    </lineage>
</organism>
<evidence type="ECO:0000313" key="1">
    <source>
        <dbReference type="EMBL" id="KAJ8351312.1"/>
    </source>
</evidence>
<proteinExistence type="predicted"/>
<accession>A0A9Q1ISP5</accession>
<protein>
    <recommendedName>
        <fullName evidence="3">Reverse transcriptase zinc-binding domain-containing protein</fullName>
    </recommendedName>
</protein>
<dbReference type="AlphaFoldDB" id="A0A9Q1ISP5"/>